<accession>A0A0F9HWA2</accession>
<organism evidence="1">
    <name type="scientific">marine sediment metagenome</name>
    <dbReference type="NCBI Taxonomy" id="412755"/>
    <lineage>
        <taxon>unclassified sequences</taxon>
        <taxon>metagenomes</taxon>
        <taxon>ecological metagenomes</taxon>
    </lineage>
</organism>
<name>A0A0F9HWA2_9ZZZZ</name>
<dbReference type="AlphaFoldDB" id="A0A0F9HWA2"/>
<comment type="caution">
    <text evidence="1">The sequence shown here is derived from an EMBL/GenBank/DDBJ whole genome shotgun (WGS) entry which is preliminary data.</text>
</comment>
<protein>
    <submittedName>
        <fullName evidence="1">Uncharacterized protein</fullName>
    </submittedName>
</protein>
<evidence type="ECO:0000313" key="1">
    <source>
        <dbReference type="EMBL" id="KKM07372.1"/>
    </source>
</evidence>
<gene>
    <name evidence="1" type="ORF">LCGC14_1734620</name>
</gene>
<sequence>MVKQGSWRKRYSMKRLILAMWLGMTLLMTSTTWADNRFKLNPDKVAASEARMWKAYYANNINMLRRELLQLLRSQFDLSIVEAMDVGEPLARAAMKFDRARG</sequence>
<reference evidence="1" key="1">
    <citation type="journal article" date="2015" name="Nature">
        <title>Complex archaea that bridge the gap between prokaryotes and eukaryotes.</title>
        <authorList>
            <person name="Spang A."/>
            <person name="Saw J.H."/>
            <person name="Jorgensen S.L."/>
            <person name="Zaremba-Niedzwiedzka K."/>
            <person name="Martijn J."/>
            <person name="Lind A.E."/>
            <person name="van Eijk R."/>
            <person name="Schleper C."/>
            <person name="Guy L."/>
            <person name="Ettema T.J."/>
        </authorList>
    </citation>
    <scope>NUCLEOTIDE SEQUENCE</scope>
</reference>
<proteinExistence type="predicted"/>
<dbReference type="EMBL" id="LAZR01015786">
    <property type="protein sequence ID" value="KKM07372.1"/>
    <property type="molecule type" value="Genomic_DNA"/>
</dbReference>
<feature type="non-terminal residue" evidence="1">
    <location>
        <position position="102"/>
    </location>
</feature>